<comment type="subunit">
    <text evidence="9">Component of the Sec protein translocase complex. Heterotrimer consisting of SecY, SecE and SecG subunits. The heterotrimers can form oligomers, although 1 heterotrimer is thought to be able to translocate proteins. Interacts with the ribosome. Interacts with SecDF, and other proteins may be involved. Interacts with SecA.</text>
</comment>
<comment type="function">
    <text evidence="9">Essential subunit of the Sec protein translocation channel SecYEG. Clamps together the 2 halves of SecY. May contact the channel plug during translocation.</text>
</comment>
<dbReference type="RefSeq" id="WP_005674292.1">
    <property type="nucleotide sequence ID" value="NZ_CP146288.1"/>
</dbReference>
<evidence type="ECO:0000256" key="3">
    <source>
        <dbReference type="ARBA" id="ARBA00022475"/>
    </source>
</evidence>
<feature type="transmembrane region" description="Helical" evidence="9">
    <location>
        <begin position="19"/>
        <end position="36"/>
    </location>
</feature>
<evidence type="ECO:0000256" key="6">
    <source>
        <dbReference type="ARBA" id="ARBA00022989"/>
    </source>
</evidence>
<evidence type="ECO:0000256" key="7">
    <source>
        <dbReference type="ARBA" id="ARBA00023010"/>
    </source>
</evidence>
<dbReference type="Proteomes" id="UP000011021">
    <property type="component" value="Unassembled WGS sequence"/>
</dbReference>
<evidence type="ECO:0000256" key="9">
    <source>
        <dbReference type="HAMAP-Rule" id="MF_00422"/>
    </source>
</evidence>
<dbReference type="InterPro" id="IPR005807">
    <property type="entry name" value="SecE_bac"/>
</dbReference>
<dbReference type="GO" id="GO:0065002">
    <property type="term" value="P:intracellular protein transmembrane transport"/>
    <property type="evidence" value="ECO:0007669"/>
    <property type="project" value="UniProtKB-UniRule"/>
</dbReference>
<keyword evidence="8 9" id="KW-0472">Membrane</keyword>
<name>E7RZ13_9BURK</name>
<dbReference type="GO" id="GO:0009306">
    <property type="term" value="P:protein secretion"/>
    <property type="evidence" value="ECO:0007669"/>
    <property type="project" value="UniProtKB-UniRule"/>
</dbReference>
<keyword evidence="11" id="KW-1185">Reference proteome</keyword>
<evidence type="ECO:0000313" key="10">
    <source>
        <dbReference type="EMBL" id="EFV94356.1"/>
    </source>
</evidence>
<dbReference type="GO" id="GO:0043952">
    <property type="term" value="P:protein transport by the Sec complex"/>
    <property type="evidence" value="ECO:0007669"/>
    <property type="project" value="UniProtKB-UniRule"/>
</dbReference>
<evidence type="ECO:0000256" key="4">
    <source>
        <dbReference type="ARBA" id="ARBA00022692"/>
    </source>
</evidence>
<dbReference type="InterPro" id="IPR001901">
    <property type="entry name" value="Translocase_SecE/Sec61-g"/>
</dbReference>
<evidence type="ECO:0000256" key="8">
    <source>
        <dbReference type="ARBA" id="ARBA00023136"/>
    </source>
</evidence>
<keyword evidence="4 9" id="KW-0812">Transmembrane</keyword>
<comment type="similarity">
    <text evidence="9">Belongs to the SecE/SEC61-gamma family.</text>
</comment>
<proteinExistence type="inferred from homology"/>
<dbReference type="eggNOG" id="COG0690">
    <property type="taxonomic scope" value="Bacteria"/>
</dbReference>
<accession>E7RZ13</accession>
<comment type="caution">
    <text evidence="9">Lacks conserved residue(s) required for the propagation of feature annotation.</text>
</comment>
<feature type="transmembrane region" description="Helical" evidence="9">
    <location>
        <begin position="90"/>
        <end position="111"/>
    </location>
</feature>
<keyword evidence="3 9" id="KW-1003">Cell membrane</keyword>
<dbReference type="GO" id="GO:0006605">
    <property type="term" value="P:protein targeting"/>
    <property type="evidence" value="ECO:0007669"/>
    <property type="project" value="UniProtKB-UniRule"/>
</dbReference>
<dbReference type="PRINTS" id="PR01650">
    <property type="entry name" value="SECETRNLCASE"/>
</dbReference>
<reference evidence="10 11" key="1">
    <citation type="submission" date="2010-12" db="EMBL/GenBank/DDBJ databases">
        <authorList>
            <person name="Muzny D."/>
            <person name="Qin X."/>
            <person name="Deng J."/>
            <person name="Jiang H."/>
            <person name="Liu Y."/>
            <person name="Qu J."/>
            <person name="Song X.-Z."/>
            <person name="Zhang L."/>
            <person name="Thornton R."/>
            <person name="Coyle M."/>
            <person name="Francisco L."/>
            <person name="Jackson L."/>
            <person name="Javaid M."/>
            <person name="Korchina V."/>
            <person name="Kovar C."/>
            <person name="Mata R."/>
            <person name="Mathew T."/>
            <person name="Ngo R."/>
            <person name="Nguyen L."/>
            <person name="Nguyen N."/>
            <person name="Okwuonu G."/>
            <person name="Ongeri F."/>
            <person name="Pham C."/>
            <person name="Simmons D."/>
            <person name="Wilczek-Boney K."/>
            <person name="Hale W."/>
            <person name="Jakkamsetti A."/>
            <person name="Pham P."/>
            <person name="Ruth R."/>
            <person name="San Lucas F."/>
            <person name="Warren J."/>
            <person name="Zhang J."/>
            <person name="Zhao Z."/>
            <person name="Zhou C."/>
            <person name="Zhu D."/>
            <person name="Lee S."/>
            <person name="Bess C."/>
            <person name="Blankenburg K."/>
            <person name="Forbes L."/>
            <person name="Fu Q."/>
            <person name="Gubbala S."/>
            <person name="Hirani K."/>
            <person name="Jayaseelan J.C."/>
            <person name="Lara F."/>
            <person name="Munidasa M."/>
            <person name="Palculict T."/>
            <person name="Patil S."/>
            <person name="Pu L.-L."/>
            <person name="Saada N."/>
            <person name="Tang L."/>
            <person name="Weissenberger G."/>
            <person name="Zhu Y."/>
            <person name="Hemphill L."/>
            <person name="Shang Y."/>
            <person name="Youmans B."/>
            <person name="Ayvaz T."/>
            <person name="Ross M."/>
            <person name="Santibanez J."/>
            <person name="Aqrawi P."/>
            <person name="Gross S."/>
            <person name="Joshi V."/>
            <person name="Fowler G."/>
            <person name="Nazareth L."/>
            <person name="Reid J."/>
            <person name="Worley K."/>
            <person name="Petrosino J."/>
            <person name="Highlander S."/>
            <person name="Gibbs R."/>
        </authorList>
    </citation>
    <scope>NUCLEOTIDE SEQUENCE [LARGE SCALE GENOMIC DNA]</scope>
    <source>
        <strain evidence="10 11">ATCC 51599</strain>
    </source>
</reference>
<dbReference type="Pfam" id="PF00584">
    <property type="entry name" value="SecE"/>
    <property type="match status" value="1"/>
</dbReference>
<dbReference type="STRING" id="887898.HMPREF0551_1929"/>
<evidence type="ECO:0000256" key="2">
    <source>
        <dbReference type="ARBA" id="ARBA00022448"/>
    </source>
</evidence>
<organism evidence="10 11">
    <name type="scientific">Lautropia mirabilis ATCC 51599</name>
    <dbReference type="NCBI Taxonomy" id="887898"/>
    <lineage>
        <taxon>Bacteria</taxon>
        <taxon>Pseudomonadati</taxon>
        <taxon>Pseudomonadota</taxon>
        <taxon>Betaproteobacteria</taxon>
        <taxon>Burkholderiales</taxon>
        <taxon>Burkholderiaceae</taxon>
        <taxon>Lautropia</taxon>
    </lineage>
</organism>
<dbReference type="GO" id="GO:0005886">
    <property type="term" value="C:plasma membrane"/>
    <property type="evidence" value="ECO:0007669"/>
    <property type="project" value="UniProtKB-UniRule"/>
</dbReference>
<dbReference type="InterPro" id="IPR038379">
    <property type="entry name" value="SecE_sf"/>
</dbReference>
<feature type="transmembrane region" description="Helical" evidence="9">
    <location>
        <begin position="42"/>
        <end position="63"/>
    </location>
</feature>
<keyword evidence="6 9" id="KW-1133">Transmembrane helix</keyword>
<evidence type="ECO:0000313" key="11">
    <source>
        <dbReference type="Proteomes" id="UP000011021"/>
    </source>
</evidence>
<evidence type="ECO:0000256" key="5">
    <source>
        <dbReference type="ARBA" id="ARBA00022927"/>
    </source>
</evidence>
<dbReference type="HOGENOM" id="CLU_113663_0_2_4"/>
<comment type="subcellular location">
    <subcellularLocation>
        <location evidence="1">Membrane</location>
    </subcellularLocation>
</comment>
<dbReference type="AlphaFoldDB" id="E7RZ13"/>
<dbReference type="EMBL" id="AEQP01000021">
    <property type="protein sequence ID" value="EFV94356.1"/>
    <property type="molecule type" value="Genomic_DNA"/>
</dbReference>
<sequence>MAAQHKVEDVTSGGDRVKLILAILVVVAGVVGFYLLRDQALIFRVLSVIGGLVLGGLIAWTSTQGRRLLAFLRESWQETRRVVWPTKKETWSVTLYVFLFVVVMAIFLWLVDSGLQFVLYDLVLGWSR</sequence>
<dbReference type="NCBIfam" id="NF004371">
    <property type="entry name" value="PRK05740.1-1"/>
    <property type="match status" value="1"/>
</dbReference>
<protein>
    <recommendedName>
        <fullName evidence="9">Protein translocase subunit SecE</fullName>
    </recommendedName>
</protein>
<dbReference type="Gene3D" id="1.20.5.1030">
    <property type="entry name" value="Preprotein translocase secy subunit"/>
    <property type="match status" value="1"/>
</dbReference>
<dbReference type="HAMAP" id="MF_00422">
    <property type="entry name" value="SecE"/>
    <property type="match status" value="1"/>
</dbReference>
<comment type="caution">
    <text evidence="10">The sequence shown here is derived from an EMBL/GenBank/DDBJ whole genome shotgun (WGS) entry which is preliminary data.</text>
</comment>
<evidence type="ECO:0000256" key="1">
    <source>
        <dbReference type="ARBA" id="ARBA00004370"/>
    </source>
</evidence>
<dbReference type="NCBIfam" id="TIGR00964">
    <property type="entry name" value="secE_bact"/>
    <property type="match status" value="1"/>
</dbReference>
<keyword evidence="5 9" id="KW-0653">Protein transport</keyword>
<dbReference type="PANTHER" id="PTHR33910:SF1">
    <property type="entry name" value="PROTEIN TRANSLOCASE SUBUNIT SECE"/>
    <property type="match status" value="1"/>
</dbReference>
<dbReference type="PANTHER" id="PTHR33910">
    <property type="entry name" value="PROTEIN TRANSLOCASE SUBUNIT SECE"/>
    <property type="match status" value="1"/>
</dbReference>
<keyword evidence="7 9" id="KW-0811">Translocation</keyword>
<dbReference type="GO" id="GO:0008320">
    <property type="term" value="F:protein transmembrane transporter activity"/>
    <property type="evidence" value="ECO:0007669"/>
    <property type="project" value="UniProtKB-UniRule"/>
</dbReference>
<keyword evidence="2 9" id="KW-0813">Transport</keyword>
<gene>
    <name evidence="9 10" type="primary">secE</name>
    <name evidence="10" type="ORF">HMPREF0551_1929</name>
</gene>